<dbReference type="PANTHER" id="PTHR38116">
    <property type="entry name" value="CHROMOSOME 7, WHOLE GENOME SHOTGUN SEQUENCE"/>
    <property type="match status" value="1"/>
</dbReference>
<dbReference type="EMBL" id="ML737569">
    <property type="protein sequence ID" value="KAE8369983.1"/>
    <property type="molecule type" value="Genomic_DNA"/>
</dbReference>
<dbReference type="PANTHER" id="PTHR38116:SF1">
    <property type="entry name" value="BZIP DOMAIN-CONTAINING PROTEIN"/>
    <property type="match status" value="1"/>
</dbReference>
<evidence type="ECO:0008006" key="4">
    <source>
        <dbReference type="Google" id="ProtNLM"/>
    </source>
</evidence>
<dbReference type="AlphaFoldDB" id="A0A5N7AJW0"/>
<dbReference type="OrthoDB" id="2245989at2759"/>
<keyword evidence="3" id="KW-1185">Reference proteome</keyword>
<sequence>MSRLEAMICPVSSQARIRRPSEDWTGVTDPAVRRRLQNKLNQRAQRARMKVARDQQKAAIQQAKNKRKQAVILPRTTHSPSLKYKQPATLSEAAVMMAHFDQVAYERYSTGNPCLDHLMTLSKFNVLRAFIQNFTLLGLTLHEIEDDILSPFNTALANPREPWHLPPALAPTVVQIHISHHPWLDCFPFPQIRDNLVRVAHLFNDCDLCTDIMDPASGDVGMLVWGDPWLPESWEVSELFIQKWFWILRGCPDIILSSNRWRARRGLKPLSLSCKTLNNVHKTEEGNVPLEDIIDLERSA</sequence>
<dbReference type="InterPro" id="IPR021833">
    <property type="entry name" value="DUF3425"/>
</dbReference>
<dbReference type="Pfam" id="PF11905">
    <property type="entry name" value="DUF3425"/>
    <property type="match status" value="1"/>
</dbReference>
<reference evidence="2 3" key="1">
    <citation type="submission" date="2019-04" db="EMBL/GenBank/DDBJ databases">
        <title>Friends and foes A comparative genomics studyof 23 Aspergillus species from section Flavi.</title>
        <authorList>
            <consortium name="DOE Joint Genome Institute"/>
            <person name="Kjaerbolling I."/>
            <person name="Vesth T."/>
            <person name="Frisvad J.C."/>
            <person name="Nybo J.L."/>
            <person name="Theobald S."/>
            <person name="Kildgaard S."/>
            <person name="Isbrandt T."/>
            <person name="Kuo A."/>
            <person name="Sato A."/>
            <person name="Lyhne E.K."/>
            <person name="Kogle M.E."/>
            <person name="Wiebenga A."/>
            <person name="Kun R.S."/>
            <person name="Lubbers R.J."/>
            <person name="Makela M.R."/>
            <person name="Barry K."/>
            <person name="Chovatia M."/>
            <person name="Clum A."/>
            <person name="Daum C."/>
            <person name="Haridas S."/>
            <person name="He G."/>
            <person name="LaButti K."/>
            <person name="Lipzen A."/>
            <person name="Mondo S."/>
            <person name="Riley R."/>
            <person name="Salamov A."/>
            <person name="Simmons B.A."/>
            <person name="Magnuson J.K."/>
            <person name="Henrissat B."/>
            <person name="Mortensen U.H."/>
            <person name="Larsen T.O."/>
            <person name="Devries R.P."/>
            <person name="Grigoriev I.V."/>
            <person name="Machida M."/>
            <person name="Baker S.E."/>
            <person name="Andersen M.R."/>
        </authorList>
    </citation>
    <scope>NUCLEOTIDE SEQUENCE [LARGE SCALE GENOMIC DNA]</scope>
    <source>
        <strain evidence="2 3">CBS 763.97</strain>
    </source>
</reference>
<feature type="coiled-coil region" evidence="1">
    <location>
        <begin position="37"/>
        <end position="66"/>
    </location>
</feature>
<evidence type="ECO:0000313" key="2">
    <source>
        <dbReference type="EMBL" id="KAE8369983.1"/>
    </source>
</evidence>
<dbReference type="GeneID" id="43649482"/>
<evidence type="ECO:0000256" key="1">
    <source>
        <dbReference type="SAM" id="Coils"/>
    </source>
</evidence>
<protein>
    <recommendedName>
        <fullName evidence="4">BZIP domain-containing protein</fullName>
    </recommendedName>
</protein>
<dbReference type="RefSeq" id="XP_031933064.1">
    <property type="nucleotide sequence ID" value="XM_032065036.1"/>
</dbReference>
<accession>A0A5N7AJW0</accession>
<dbReference type="Proteomes" id="UP000326268">
    <property type="component" value="Unassembled WGS sequence"/>
</dbReference>
<gene>
    <name evidence="2" type="ORF">BDV27DRAFT_120158</name>
</gene>
<organism evidence="2 3">
    <name type="scientific">Aspergillus caelatus</name>
    <dbReference type="NCBI Taxonomy" id="61420"/>
    <lineage>
        <taxon>Eukaryota</taxon>
        <taxon>Fungi</taxon>
        <taxon>Dikarya</taxon>
        <taxon>Ascomycota</taxon>
        <taxon>Pezizomycotina</taxon>
        <taxon>Eurotiomycetes</taxon>
        <taxon>Eurotiomycetidae</taxon>
        <taxon>Eurotiales</taxon>
        <taxon>Aspergillaceae</taxon>
        <taxon>Aspergillus</taxon>
        <taxon>Aspergillus subgen. Circumdati</taxon>
    </lineage>
</organism>
<keyword evidence="1" id="KW-0175">Coiled coil</keyword>
<name>A0A5N7AJW0_9EURO</name>
<evidence type="ECO:0000313" key="3">
    <source>
        <dbReference type="Proteomes" id="UP000326268"/>
    </source>
</evidence>
<proteinExistence type="predicted"/>